<sequence>MPTLLDLPDLAMRHLMKKLNFDSICTLRKVNHGLRTFIDEEKRDFKFDKLHLLLENEMAVLTLSAGWESLVITYFKGDKKTCLVSKGGRDRPARTSYLKACCIDLEMLLKNQKSIFKSVTVLFRCTVFEDRIETKRGEKLLEKITKQFLTDIANVLQSRDVPIKTQHLEMHVMNHDQLMAVLPYLCPETLTNLNLKRSQQRSQDLELDEVLKTKQFKRLTAFKVSGFRTTVSVDNFSNLVFSDISLETVKVDDLLFLKEEFLKSKNVRDVSFSYKQLDDVNRFNELFGLPNVGGRHDDRIWKFDVPGENQNQKLSMVMANLLDLPDLAMSNVLGYLDLNAILTLRKVNRALRAFVDEEKSDFKINTLYISLKSDHVCLQVYIDEKDPIRVEYWGEGDTTSVSCRRKKIVNLDIMKTCANDLEIILKNQKSISKEIGVFFNFPENQRKSDNDEYEAELKQRTEPFLTDFETILGSRNHKIQTRLLRMDVIEQFQVMAVLPYLCPETLRVVHLKASSHVPGQTLEMDEIVKLEQWKRIQRFISQGFFITESYDHFAHLSKLDIYMDTMKTDELLLMKEKFFEKLIEKFLETASRKHTGRLIFLYLYFLRTPPVLYLFILQKFMASSTHKFVQIFYNEFVDEERLVEVFGPLMNGNERMTGRKEWEFDAADGQGKVMINVWGFHKTIHIMHKRPVSVDKFFITSFISYSFSLTLRKVNRALREFVDEKKPDYKIKTLHILLRPDKVRVSFYIDENDPIRVEYYGKVGDPTSVSCRRRKIVNIDVMKACTNDLEIILKNQKSISKEIGVFFYLQHYKKKSWNDEYDARLKQRTEPFLADFKRILGSRIHKIQTKLLRMDVIDQCQVMAVLSYLCPKTLRDMTLRVLRNVPGQTLEMDQIVKLEQWKRIQRFLSEGFRITVPLHHFAHLSSLNTYMETVSTDELFMLKEVSDYFFCGTVDFFLQRFVASSTPLCFNLKFEWFLNGQRLEEMFGRLLTREVKWEFDAADGQGKVKIIASGCESIKIEHVRSVSDE</sequence>
<feature type="domain" description="F-box" evidence="1">
    <location>
        <begin position="1"/>
        <end position="50"/>
    </location>
</feature>
<dbReference type="InterPro" id="IPR001810">
    <property type="entry name" value="F-box_dom"/>
</dbReference>
<dbReference type="InterPro" id="IPR002900">
    <property type="entry name" value="DUF38/FTH_CAE_spp"/>
</dbReference>
<dbReference type="InParanoid" id="E3MBR6"/>
<accession>E3MBR6</accession>
<dbReference type="EMBL" id="DS268433">
    <property type="protein sequence ID" value="EFO97653.1"/>
    <property type="molecule type" value="Genomic_DNA"/>
</dbReference>
<evidence type="ECO:0000259" key="1">
    <source>
        <dbReference type="PROSITE" id="PS50181"/>
    </source>
</evidence>
<dbReference type="PANTHER" id="PTHR23015">
    <property type="entry name" value="UNCHARACTERIZED C.ELEGANS PROTEIN"/>
    <property type="match status" value="1"/>
</dbReference>
<dbReference type="PANTHER" id="PTHR23015:SF4">
    <property type="entry name" value="DUF38 DOMAIN-CONTAINING PROTEIN-RELATED"/>
    <property type="match status" value="1"/>
</dbReference>
<keyword evidence="3" id="KW-1185">Reference proteome</keyword>
<dbReference type="AlphaFoldDB" id="E3MBR6"/>
<dbReference type="GO" id="GO:0045087">
    <property type="term" value="P:innate immune response"/>
    <property type="evidence" value="ECO:0007669"/>
    <property type="project" value="TreeGrafter"/>
</dbReference>
<dbReference type="Pfam" id="PF00646">
    <property type="entry name" value="F-box"/>
    <property type="match status" value="2"/>
</dbReference>
<dbReference type="eggNOG" id="ENOG502THK6">
    <property type="taxonomic scope" value="Eukaryota"/>
</dbReference>
<dbReference type="OrthoDB" id="5911831at2759"/>
<evidence type="ECO:0000313" key="3">
    <source>
        <dbReference type="Proteomes" id="UP000008281"/>
    </source>
</evidence>
<dbReference type="PROSITE" id="PS50181">
    <property type="entry name" value="FBOX"/>
    <property type="match status" value="2"/>
</dbReference>
<dbReference type="InterPro" id="IPR040161">
    <property type="entry name" value="FB224"/>
</dbReference>
<dbReference type="Pfam" id="PF01827">
    <property type="entry name" value="FTH"/>
    <property type="match status" value="3"/>
</dbReference>
<dbReference type="SMART" id="SM00256">
    <property type="entry name" value="FBOX"/>
    <property type="match status" value="3"/>
</dbReference>
<name>E3MBR6_CAERE</name>
<protein>
    <recommendedName>
        <fullName evidence="1">F-box domain-containing protein</fullName>
    </recommendedName>
</protein>
<dbReference type="OMA" id="WEFDAAD"/>
<proteinExistence type="predicted"/>
<organism evidence="3">
    <name type="scientific">Caenorhabditis remanei</name>
    <name type="common">Caenorhabditis vulgaris</name>
    <dbReference type="NCBI Taxonomy" id="31234"/>
    <lineage>
        <taxon>Eukaryota</taxon>
        <taxon>Metazoa</taxon>
        <taxon>Ecdysozoa</taxon>
        <taxon>Nematoda</taxon>
        <taxon>Chromadorea</taxon>
        <taxon>Rhabditida</taxon>
        <taxon>Rhabditina</taxon>
        <taxon>Rhabditomorpha</taxon>
        <taxon>Rhabditoidea</taxon>
        <taxon>Rhabditidae</taxon>
        <taxon>Peloderinae</taxon>
        <taxon>Caenorhabditis</taxon>
    </lineage>
</organism>
<dbReference type="HOGENOM" id="CLU_294967_0_0_1"/>
<dbReference type="Proteomes" id="UP000008281">
    <property type="component" value="Unassembled WGS sequence"/>
</dbReference>
<gene>
    <name evidence="2" type="ORF">CRE_15953</name>
</gene>
<evidence type="ECO:0000313" key="2">
    <source>
        <dbReference type="EMBL" id="EFO97653.1"/>
    </source>
</evidence>
<feature type="domain" description="F-box" evidence="1">
    <location>
        <begin position="318"/>
        <end position="371"/>
    </location>
</feature>
<reference evidence="2" key="1">
    <citation type="submission" date="2007-07" db="EMBL/GenBank/DDBJ databases">
        <title>PCAP assembly of the Caenorhabditis remanei genome.</title>
        <authorList>
            <consortium name="The Caenorhabditis remanei Sequencing Consortium"/>
            <person name="Wilson R.K."/>
        </authorList>
    </citation>
    <scope>NUCLEOTIDE SEQUENCE [LARGE SCALE GENOMIC DNA]</scope>
    <source>
        <strain evidence="2">PB4641</strain>
    </source>
</reference>